<reference evidence="2" key="1">
    <citation type="submission" date="2017-01" db="EMBL/GenBank/DDBJ databases">
        <title>Genome Analysis of Deinococcus marmoris KOPRI26562.</title>
        <authorList>
            <person name="Kim J.H."/>
            <person name="Oh H.-M."/>
        </authorList>
    </citation>
    <scope>NUCLEOTIDE SEQUENCE [LARGE SCALE GENOMIC DNA]</scope>
    <source>
        <strain evidence="2">PAMC 26633</strain>
    </source>
</reference>
<proteinExistence type="predicted"/>
<comment type="caution">
    <text evidence="1">The sequence shown here is derived from an EMBL/GenBank/DDBJ whole genome shotgun (WGS) entry which is preliminary data.</text>
</comment>
<dbReference type="EMBL" id="MTHB01000027">
    <property type="protein sequence ID" value="OXC79989.1"/>
    <property type="molecule type" value="Genomic_DNA"/>
</dbReference>
<evidence type="ECO:0000313" key="1">
    <source>
        <dbReference type="EMBL" id="OXC79989.1"/>
    </source>
</evidence>
<evidence type="ECO:0000313" key="2">
    <source>
        <dbReference type="Proteomes" id="UP000214720"/>
    </source>
</evidence>
<dbReference type="AlphaFoldDB" id="A0A226XA58"/>
<sequence>MVGWVSCAMAAEAANTHAERDKTDAAKGKIFTTKLHQ</sequence>
<gene>
    <name evidence="1" type="ORF">BSU04_04155</name>
</gene>
<dbReference type="Proteomes" id="UP000214720">
    <property type="component" value="Unassembled WGS sequence"/>
</dbReference>
<accession>A0A226XA58</accession>
<protein>
    <submittedName>
        <fullName evidence="1">Uncharacterized protein</fullName>
    </submittedName>
</protein>
<organism evidence="1 2">
    <name type="scientific">Caballeronia sordidicola</name>
    <name type="common">Burkholderia sordidicola</name>
    <dbReference type="NCBI Taxonomy" id="196367"/>
    <lineage>
        <taxon>Bacteria</taxon>
        <taxon>Pseudomonadati</taxon>
        <taxon>Pseudomonadota</taxon>
        <taxon>Betaproteobacteria</taxon>
        <taxon>Burkholderiales</taxon>
        <taxon>Burkholderiaceae</taxon>
        <taxon>Caballeronia</taxon>
    </lineage>
</organism>
<name>A0A226XA58_CABSO</name>